<dbReference type="InterPro" id="IPR036523">
    <property type="entry name" value="SurE-like_sf"/>
</dbReference>
<comment type="catalytic activity">
    <reaction evidence="1 9">
        <text>a ribonucleoside 5'-phosphate + H2O = a ribonucleoside + phosphate</text>
        <dbReference type="Rhea" id="RHEA:12484"/>
        <dbReference type="ChEBI" id="CHEBI:15377"/>
        <dbReference type="ChEBI" id="CHEBI:18254"/>
        <dbReference type="ChEBI" id="CHEBI:43474"/>
        <dbReference type="ChEBI" id="CHEBI:58043"/>
        <dbReference type="EC" id="3.1.3.5"/>
    </reaction>
</comment>
<comment type="caution">
    <text evidence="11">The sequence shown here is derived from an EMBL/GenBank/DDBJ whole genome shotgun (WGS) entry which is preliminary data.</text>
</comment>
<proteinExistence type="inferred from homology"/>
<comment type="cofactor">
    <cofactor evidence="2">
        <name>Mg(2+)</name>
        <dbReference type="ChEBI" id="CHEBI:18420"/>
    </cofactor>
</comment>
<evidence type="ECO:0000256" key="3">
    <source>
        <dbReference type="ARBA" id="ARBA00004496"/>
    </source>
</evidence>
<dbReference type="GO" id="GO:0005737">
    <property type="term" value="C:cytoplasm"/>
    <property type="evidence" value="ECO:0007669"/>
    <property type="project" value="UniProtKB-SubCell"/>
</dbReference>
<keyword evidence="6 9" id="KW-0479">Metal-binding</keyword>
<dbReference type="Pfam" id="PF01975">
    <property type="entry name" value="SurE"/>
    <property type="match status" value="1"/>
</dbReference>
<dbReference type="AlphaFoldDB" id="A0A059DYA1"/>
<evidence type="ECO:0000256" key="7">
    <source>
        <dbReference type="ARBA" id="ARBA00022741"/>
    </source>
</evidence>
<evidence type="ECO:0000313" key="11">
    <source>
        <dbReference type="EMBL" id="KCZ59298.1"/>
    </source>
</evidence>
<dbReference type="FunFam" id="3.40.1210.10:FF:000001">
    <property type="entry name" value="5'/3'-nucleotidase SurE"/>
    <property type="match status" value="1"/>
</dbReference>
<evidence type="ECO:0000256" key="5">
    <source>
        <dbReference type="ARBA" id="ARBA00022490"/>
    </source>
</evidence>
<dbReference type="NCBIfam" id="NF001490">
    <property type="entry name" value="PRK00346.1-4"/>
    <property type="match status" value="1"/>
</dbReference>
<evidence type="ECO:0000256" key="1">
    <source>
        <dbReference type="ARBA" id="ARBA00000815"/>
    </source>
</evidence>
<dbReference type="RefSeq" id="WP_035553939.1">
    <property type="nucleotide sequence ID" value="NZ_AWFH01000045.1"/>
</dbReference>
<dbReference type="STRING" id="1280948.HY36_08460"/>
<feature type="binding site" evidence="9">
    <location>
        <position position="92"/>
    </location>
    <ligand>
        <name>a divalent metal cation</name>
        <dbReference type="ChEBI" id="CHEBI:60240"/>
    </ligand>
</feature>
<dbReference type="GO" id="GO:0008253">
    <property type="term" value="F:5'-nucleotidase activity"/>
    <property type="evidence" value="ECO:0007669"/>
    <property type="project" value="UniProtKB-UniRule"/>
</dbReference>
<dbReference type="GO" id="GO:0046872">
    <property type="term" value="F:metal ion binding"/>
    <property type="evidence" value="ECO:0007669"/>
    <property type="project" value="UniProtKB-UniRule"/>
</dbReference>
<sequence length="253" mass="28133">MRILLTNDDGINAPGLAVLEDIAREISDDVWIAAPEEEQSGKGRAISLTHPVRTREVGEKAWAVAGTPSDCVLLATQNLMPEKPDLVLSGVNRGQNIAEDTSFSGTIAAALFGMQLGIPSIALSQSQSFRERGSLPWDTARAWGSRAIKPLIDMRWPDDVVMNVNFPDVEPDDVKGIQITRQGFRDESIIHTDRREDLRGNDYYWIGYKGKLSKPDEGTDLRAIYDGYVSISPLHVDLTHDAFLQTLWESWKN</sequence>
<evidence type="ECO:0000256" key="9">
    <source>
        <dbReference type="HAMAP-Rule" id="MF_00060"/>
    </source>
</evidence>
<comment type="subcellular location">
    <subcellularLocation>
        <location evidence="3 9">Cytoplasm</location>
    </subcellularLocation>
</comment>
<evidence type="ECO:0000313" key="12">
    <source>
        <dbReference type="Proteomes" id="UP000024547"/>
    </source>
</evidence>
<comment type="similarity">
    <text evidence="4 9">Belongs to the SurE nucleotidase family.</text>
</comment>
<dbReference type="EMBL" id="AWFH01000045">
    <property type="protein sequence ID" value="KCZ59298.1"/>
    <property type="molecule type" value="Genomic_DNA"/>
</dbReference>
<protein>
    <recommendedName>
        <fullName evidence="9">5'-nucleotidase SurE</fullName>
        <ecNumber evidence="9">3.1.3.5</ecNumber>
    </recommendedName>
    <alternativeName>
        <fullName evidence="9">Nucleoside 5'-monophosphate phosphohydrolase</fullName>
    </alternativeName>
</protein>
<keyword evidence="12" id="KW-1185">Reference proteome</keyword>
<evidence type="ECO:0000256" key="6">
    <source>
        <dbReference type="ARBA" id="ARBA00022723"/>
    </source>
</evidence>
<dbReference type="GO" id="GO:0000166">
    <property type="term" value="F:nucleotide binding"/>
    <property type="evidence" value="ECO:0007669"/>
    <property type="project" value="UniProtKB-KW"/>
</dbReference>
<gene>
    <name evidence="9" type="primary">surE</name>
    <name evidence="11" type="ORF">HY36_08460</name>
</gene>
<comment type="function">
    <text evidence="9">Nucleotidase that shows phosphatase activity on nucleoside 5'-monophosphates.</text>
</comment>
<keyword evidence="7 9" id="KW-0547">Nucleotide-binding</keyword>
<evidence type="ECO:0000256" key="8">
    <source>
        <dbReference type="ARBA" id="ARBA00022801"/>
    </source>
</evidence>
<dbReference type="EC" id="3.1.3.5" evidence="9"/>
<dbReference type="Gene3D" id="3.40.1210.10">
    <property type="entry name" value="Survival protein SurE-like phosphatase/nucleotidase"/>
    <property type="match status" value="1"/>
</dbReference>
<dbReference type="GO" id="GO:0004309">
    <property type="term" value="F:exopolyphosphatase activity"/>
    <property type="evidence" value="ECO:0007669"/>
    <property type="project" value="TreeGrafter"/>
</dbReference>
<evidence type="ECO:0000259" key="10">
    <source>
        <dbReference type="Pfam" id="PF01975"/>
    </source>
</evidence>
<dbReference type="OrthoDB" id="9780815at2"/>
<accession>A0A059DYA1</accession>
<feature type="binding site" evidence="9">
    <location>
        <position position="40"/>
    </location>
    <ligand>
        <name>a divalent metal cation</name>
        <dbReference type="ChEBI" id="CHEBI:60240"/>
    </ligand>
</feature>
<dbReference type="InterPro" id="IPR030048">
    <property type="entry name" value="SurE"/>
</dbReference>
<dbReference type="HAMAP" id="MF_00060">
    <property type="entry name" value="SurE"/>
    <property type="match status" value="1"/>
</dbReference>
<dbReference type="Proteomes" id="UP000024547">
    <property type="component" value="Unassembled WGS sequence"/>
</dbReference>
<organism evidence="11 12">
    <name type="scientific">Hyphomonas atlantica</name>
    <dbReference type="NCBI Taxonomy" id="1280948"/>
    <lineage>
        <taxon>Bacteria</taxon>
        <taxon>Pseudomonadati</taxon>
        <taxon>Pseudomonadota</taxon>
        <taxon>Alphaproteobacteria</taxon>
        <taxon>Hyphomonadales</taxon>
        <taxon>Hyphomonadaceae</taxon>
        <taxon>Hyphomonas</taxon>
    </lineage>
</organism>
<dbReference type="InterPro" id="IPR002828">
    <property type="entry name" value="SurE-like_Pase/nucleotidase"/>
</dbReference>
<dbReference type="PANTHER" id="PTHR30457">
    <property type="entry name" value="5'-NUCLEOTIDASE SURE"/>
    <property type="match status" value="1"/>
</dbReference>
<name>A0A059DYA1_9PROT</name>
<reference evidence="11 12" key="1">
    <citation type="journal article" date="2014" name="Antonie Van Leeuwenhoek">
        <title>Hyphomonas beringensis sp. nov. and Hyphomonas chukchiensis sp. nov., isolated from surface seawater of the Bering Sea and Chukchi Sea.</title>
        <authorList>
            <person name="Li C."/>
            <person name="Lai Q."/>
            <person name="Li G."/>
            <person name="Dong C."/>
            <person name="Wang J."/>
            <person name="Liao Y."/>
            <person name="Shao Z."/>
        </authorList>
    </citation>
    <scope>NUCLEOTIDE SEQUENCE [LARGE SCALE GENOMIC DNA]</scope>
    <source>
        <strain evidence="11 12">22II1-22F38</strain>
    </source>
</reference>
<dbReference type="NCBIfam" id="TIGR00087">
    <property type="entry name" value="surE"/>
    <property type="match status" value="1"/>
</dbReference>
<keyword evidence="5 9" id="KW-0963">Cytoplasm</keyword>
<feature type="binding site" evidence="9">
    <location>
        <position position="8"/>
    </location>
    <ligand>
        <name>a divalent metal cation</name>
        <dbReference type="ChEBI" id="CHEBI:60240"/>
    </ligand>
</feature>
<dbReference type="GO" id="GO:0008254">
    <property type="term" value="F:3'-nucleotidase activity"/>
    <property type="evidence" value="ECO:0007669"/>
    <property type="project" value="TreeGrafter"/>
</dbReference>
<dbReference type="PATRIC" id="fig|1280948.3.peg.2807"/>
<evidence type="ECO:0000256" key="2">
    <source>
        <dbReference type="ARBA" id="ARBA00001946"/>
    </source>
</evidence>
<dbReference type="eggNOG" id="COG0496">
    <property type="taxonomic scope" value="Bacteria"/>
</dbReference>
<comment type="cofactor">
    <cofactor evidence="9">
        <name>a divalent metal cation</name>
        <dbReference type="ChEBI" id="CHEBI:60240"/>
    </cofactor>
    <text evidence="9">Binds 1 divalent metal cation per subunit.</text>
</comment>
<evidence type="ECO:0000256" key="4">
    <source>
        <dbReference type="ARBA" id="ARBA00011062"/>
    </source>
</evidence>
<dbReference type="PANTHER" id="PTHR30457:SF12">
    <property type="entry name" value="5'_3'-NUCLEOTIDASE SURE"/>
    <property type="match status" value="1"/>
</dbReference>
<feature type="domain" description="Survival protein SurE-like phosphatase/nucleotidase" evidence="10">
    <location>
        <begin position="3"/>
        <end position="186"/>
    </location>
</feature>
<dbReference type="SUPFAM" id="SSF64167">
    <property type="entry name" value="SurE-like"/>
    <property type="match status" value="1"/>
</dbReference>
<keyword evidence="8 9" id="KW-0378">Hydrolase</keyword>
<feature type="binding site" evidence="9">
    <location>
        <position position="9"/>
    </location>
    <ligand>
        <name>a divalent metal cation</name>
        <dbReference type="ChEBI" id="CHEBI:60240"/>
    </ligand>
</feature>